<evidence type="ECO:0000313" key="1">
    <source>
        <dbReference type="EMBL" id="CAG8855082.1"/>
    </source>
</evidence>
<reference evidence="1 2" key="1">
    <citation type="submission" date="2021-06" db="EMBL/GenBank/DDBJ databases">
        <authorList>
            <person name="Kallberg Y."/>
            <person name="Tangrot J."/>
            <person name="Rosling A."/>
        </authorList>
    </citation>
    <scope>NUCLEOTIDE SEQUENCE [LARGE SCALE GENOMIC DNA]</scope>
    <source>
        <strain evidence="1 2">120-4 pot B 10/14</strain>
    </source>
</reference>
<evidence type="ECO:0000313" key="2">
    <source>
        <dbReference type="Proteomes" id="UP000789901"/>
    </source>
</evidence>
<dbReference type="EMBL" id="CAJVQB010145710">
    <property type="protein sequence ID" value="CAG8855082.1"/>
    <property type="molecule type" value="Genomic_DNA"/>
</dbReference>
<feature type="non-terminal residue" evidence="1">
    <location>
        <position position="1"/>
    </location>
</feature>
<keyword evidence="2" id="KW-1185">Reference proteome</keyword>
<gene>
    <name evidence="1" type="ORF">GMARGA_LOCUS43903</name>
</gene>
<proteinExistence type="predicted"/>
<feature type="non-terminal residue" evidence="1">
    <location>
        <position position="64"/>
    </location>
</feature>
<name>A0ABN7XIS1_GIGMA</name>
<protein>
    <submittedName>
        <fullName evidence="1">8478_t:CDS:1</fullName>
    </submittedName>
</protein>
<dbReference type="Proteomes" id="UP000789901">
    <property type="component" value="Unassembled WGS sequence"/>
</dbReference>
<comment type="caution">
    <text evidence="1">The sequence shown here is derived from an EMBL/GenBank/DDBJ whole genome shotgun (WGS) entry which is preliminary data.</text>
</comment>
<organism evidence="1 2">
    <name type="scientific">Gigaspora margarita</name>
    <dbReference type="NCBI Taxonomy" id="4874"/>
    <lineage>
        <taxon>Eukaryota</taxon>
        <taxon>Fungi</taxon>
        <taxon>Fungi incertae sedis</taxon>
        <taxon>Mucoromycota</taxon>
        <taxon>Glomeromycotina</taxon>
        <taxon>Glomeromycetes</taxon>
        <taxon>Diversisporales</taxon>
        <taxon>Gigasporaceae</taxon>
        <taxon>Gigaspora</taxon>
    </lineage>
</organism>
<accession>A0ABN7XIS1</accession>
<sequence length="64" mass="7189">MTTLINDSLRKQHKKHSKKLICEMLANDDSKGIVTIVNDDYSETIVITKVDSRPKFVAKIATSV</sequence>